<dbReference type="GO" id="GO:0006313">
    <property type="term" value="P:DNA transposition"/>
    <property type="evidence" value="ECO:0007669"/>
    <property type="project" value="InterPro"/>
</dbReference>
<reference evidence="1 3" key="2">
    <citation type="submission" date="2014-10" db="EMBL/GenBank/DDBJ databases">
        <title>Paracoccus sanguinis sp. nov., isolated from clinical specimens of New York State patients.</title>
        <authorList>
            <person name="Mingle L.A."/>
            <person name="Cole J.A."/>
            <person name="Lapierre P."/>
            <person name="Musser K.A."/>
        </authorList>
    </citation>
    <scope>NUCLEOTIDE SEQUENCE [LARGE SCALE GENOMIC DNA]</scope>
    <source>
        <strain evidence="1 3">HAMBI 3106</strain>
    </source>
</reference>
<sequence>MKKARRTEEQIIGILQEHDAGAKCADLCRKHGMSEGTFYAWKAKYGGMTVSEAKR</sequence>
<dbReference type="EMBL" id="JRKS01000073">
    <property type="protein sequence ID" value="KGJ02218.1"/>
    <property type="molecule type" value="Genomic_DNA"/>
</dbReference>
<evidence type="ECO:0000313" key="3">
    <source>
        <dbReference type="Proteomes" id="UP000029917"/>
    </source>
</evidence>
<reference evidence="1 3" key="1">
    <citation type="submission" date="2014-09" db="EMBL/GenBank/DDBJ databases">
        <authorList>
            <person name="McGinnis J.M."/>
            <person name="Wolfgang W.J."/>
        </authorList>
    </citation>
    <scope>NUCLEOTIDE SEQUENCE [LARGE SCALE GENOMIC DNA]</scope>
    <source>
        <strain evidence="1 3">HAMBI 3106</strain>
    </source>
</reference>
<organism evidence="1 3">
    <name type="scientific">Paracoccus sphaerophysae</name>
    <dbReference type="NCBI Taxonomy" id="690417"/>
    <lineage>
        <taxon>Bacteria</taxon>
        <taxon>Pseudomonadati</taxon>
        <taxon>Pseudomonadota</taxon>
        <taxon>Alphaproteobacteria</taxon>
        <taxon>Rhodobacterales</taxon>
        <taxon>Paracoccaceae</taxon>
        <taxon>Paracoccus</taxon>
    </lineage>
</organism>
<feature type="non-terminal residue" evidence="1">
    <location>
        <position position="55"/>
    </location>
</feature>
<name>A0A099EW92_9RHOB</name>
<dbReference type="OrthoDB" id="9813285at2"/>
<dbReference type="SUPFAM" id="SSF46689">
    <property type="entry name" value="Homeodomain-like"/>
    <property type="match status" value="1"/>
</dbReference>
<dbReference type="InterPro" id="IPR002514">
    <property type="entry name" value="Transposase_8"/>
</dbReference>
<evidence type="ECO:0000313" key="2">
    <source>
        <dbReference type="EMBL" id="KGJ07021.1"/>
    </source>
</evidence>
<dbReference type="InterPro" id="IPR052546">
    <property type="entry name" value="Transposase_8_domain"/>
</dbReference>
<dbReference type="Pfam" id="PF01527">
    <property type="entry name" value="HTH_Tnp_1"/>
    <property type="match status" value="1"/>
</dbReference>
<accession>A0A099EW92</accession>
<dbReference type="AlphaFoldDB" id="A0A099EW92"/>
<gene>
    <name evidence="2" type="ORF">IC63_09665</name>
    <name evidence="1" type="ORF">IC63_15095</name>
</gene>
<dbReference type="RefSeq" id="WP_036719465.1">
    <property type="nucleotide sequence ID" value="NZ_JRKS01000027.1"/>
</dbReference>
<dbReference type="PANTHER" id="PTHR33609:SF1">
    <property type="entry name" value="TRANSPOSASE"/>
    <property type="match status" value="1"/>
</dbReference>
<dbReference type="InterPro" id="IPR009057">
    <property type="entry name" value="Homeodomain-like_sf"/>
</dbReference>
<dbReference type="Proteomes" id="UP000029917">
    <property type="component" value="Unassembled WGS sequence"/>
</dbReference>
<keyword evidence="3" id="KW-1185">Reference proteome</keyword>
<dbReference type="GO" id="GO:0003677">
    <property type="term" value="F:DNA binding"/>
    <property type="evidence" value="ECO:0007669"/>
    <property type="project" value="InterPro"/>
</dbReference>
<dbReference type="GO" id="GO:0004803">
    <property type="term" value="F:transposase activity"/>
    <property type="evidence" value="ECO:0007669"/>
    <property type="project" value="InterPro"/>
</dbReference>
<comment type="caution">
    <text evidence="1">The sequence shown here is derived from an EMBL/GenBank/DDBJ whole genome shotgun (WGS) entry which is preliminary data.</text>
</comment>
<evidence type="ECO:0000313" key="1">
    <source>
        <dbReference type="EMBL" id="KGJ02218.1"/>
    </source>
</evidence>
<protein>
    <submittedName>
        <fullName evidence="1">Transposase</fullName>
    </submittedName>
</protein>
<dbReference type="EMBL" id="JRKS01000027">
    <property type="protein sequence ID" value="KGJ07021.1"/>
    <property type="molecule type" value="Genomic_DNA"/>
</dbReference>
<proteinExistence type="predicted"/>
<dbReference type="PANTHER" id="PTHR33609">
    <property type="entry name" value="LOW CALCIUM RESPONSE LOCUS PROTEIN S"/>
    <property type="match status" value="1"/>
</dbReference>